<evidence type="ECO:0000313" key="13">
    <source>
        <dbReference type="Proteomes" id="UP001159364"/>
    </source>
</evidence>
<dbReference type="GO" id="GO:0008270">
    <property type="term" value="F:zinc ion binding"/>
    <property type="evidence" value="ECO:0007669"/>
    <property type="project" value="UniProtKB-KW"/>
</dbReference>
<dbReference type="InterPro" id="IPR001739">
    <property type="entry name" value="Methyl_CpG_DNA-bd"/>
</dbReference>
<dbReference type="Proteomes" id="UP001159364">
    <property type="component" value="Linkage Group LG10"/>
</dbReference>
<evidence type="ECO:0000256" key="9">
    <source>
        <dbReference type="SAM" id="MobiDB-lite"/>
    </source>
</evidence>
<dbReference type="SMART" id="SM00391">
    <property type="entry name" value="MBD"/>
    <property type="match status" value="1"/>
</dbReference>
<dbReference type="AlphaFoldDB" id="A0AAV8SMD9"/>
<evidence type="ECO:0000313" key="12">
    <source>
        <dbReference type="EMBL" id="KAJ8753181.1"/>
    </source>
</evidence>
<evidence type="ECO:0000256" key="5">
    <source>
        <dbReference type="ARBA" id="ARBA00023015"/>
    </source>
</evidence>
<gene>
    <name evidence="12" type="ORF">K2173_017763</name>
</gene>
<accession>A0AAV8SMD9</accession>
<dbReference type="Pfam" id="PF01429">
    <property type="entry name" value="MBD"/>
    <property type="match status" value="1"/>
</dbReference>
<reference evidence="12 13" key="1">
    <citation type="submission" date="2021-09" db="EMBL/GenBank/DDBJ databases">
        <title>Genomic insights and catalytic innovation underlie evolution of tropane alkaloids biosynthesis.</title>
        <authorList>
            <person name="Wang Y.-J."/>
            <person name="Tian T."/>
            <person name="Huang J.-P."/>
            <person name="Huang S.-X."/>
        </authorList>
    </citation>
    <scope>NUCLEOTIDE SEQUENCE [LARGE SCALE GENOMIC DNA]</scope>
    <source>
        <strain evidence="12">KIB-2018</strain>
        <tissue evidence="12">Leaf</tissue>
    </source>
</reference>
<evidence type="ECO:0000256" key="1">
    <source>
        <dbReference type="ARBA" id="ARBA00004123"/>
    </source>
</evidence>
<comment type="caution">
    <text evidence="12">The sequence shown here is derived from an EMBL/GenBank/DDBJ whole genome shotgun (WGS) entry which is preliminary data.</text>
</comment>
<evidence type="ECO:0000259" key="10">
    <source>
        <dbReference type="PROSITE" id="PS50982"/>
    </source>
</evidence>
<dbReference type="PANTHER" id="PTHR12396">
    <property type="entry name" value="METHYL-CPG BINDING PROTEIN, MBD"/>
    <property type="match status" value="1"/>
</dbReference>
<dbReference type="CDD" id="cd01396">
    <property type="entry name" value="MeCP2_MBD"/>
    <property type="match status" value="1"/>
</dbReference>
<comment type="subcellular location">
    <subcellularLocation>
        <location evidence="1">Nucleus</location>
    </subcellularLocation>
</comment>
<keyword evidence="6" id="KW-0238">DNA-binding</keyword>
<keyword evidence="4" id="KW-0862">Zinc</keyword>
<name>A0AAV8SMD9_9ROSI</name>
<sequence length="348" mass="39643">MQLFPGEASSRVEKETTDLTDHARLKKEPTDFTDNVHSISSPSDYIDCGETKDTDYQYMANTCKELVLYEPVANGAGEIEPITQPNMYQPPVLARNQLSRRSRVLPSVGAFTVQCANCFKWRIIPTKEKYEEIREHILEQPFYCDTASEWRPDISCDDPTDLSQDGSRLWAIDKPSIAQPPRGWQRLLRIRGEGSTKFADIYYVAPSGKTLRSMVEIQKYLMEHPEYLRDVVTMSQFSFQTPRPLREDYVRKRPARIPASCESTSHLQRSEVSALTWSGPTPGNDAQPQIGSSPPPSPPEFPTFLCDYVDQPAKKQACERLSKMYNSKPTCDQPQSKLDENFQYGNSH</sequence>
<dbReference type="SUPFAM" id="SSF54171">
    <property type="entry name" value="DNA-binding domain"/>
    <property type="match status" value="1"/>
</dbReference>
<feature type="domain" description="CW-type" evidence="11">
    <location>
        <begin position="105"/>
        <end position="164"/>
    </location>
</feature>
<keyword evidence="3" id="KW-0863">Zinc-finger</keyword>
<dbReference type="PANTHER" id="PTHR12396:SF0">
    <property type="entry name" value="METHYL-CPG BINDING DOMAIN PROTEIN-LIKE, ISOFORM C"/>
    <property type="match status" value="1"/>
</dbReference>
<dbReference type="Pfam" id="PF07496">
    <property type="entry name" value="zf-CW"/>
    <property type="match status" value="1"/>
</dbReference>
<keyword evidence="13" id="KW-1185">Reference proteome</keyword>
<organism evidence="12 13">
    <name type="scientific">Erythroxylum novogranatense</name>
    <dbReference type="NCBI Taxonomy" id="1862640"/>
    <lineage>
        <taxon>Eukaryota</taxon>
        <taxon>Viridiplantae</taxon>
        <taxon>Streptophyta</taxon>
        <taxon>Embryophyta</taxon>
        <taxon>Tracheophyta</taxon>
        <taxon>Spermatophyta</taxon>
        <taxon>Magnoliopsida</taxon>
        <taxon>eudicotyledons</taxon>
        <taxon>Gunneridae</taxon>
        <taxon>Pentapetalae</taxon>
        <taxon>rosids</taxon>
        <taxon>fabids</taxon>
        <taxon>Malpighiales</taxon>
        <taxon>Erythroxylaceae</taxon>
        <taxon>Erythroxylum</taxon>
    </lineage>
</organism>
<evidence type="ECO:0000256" key="4">
    <source>
        <dbReference type="ARBA" id="ARBA00022833"/>
    </source>
</evidence>
<keyword evidence="2" id="KW-0479">Metal-binding</keyword>
<feature type="domain" description="MBD" evidence="10">
    <location>
        <begin position="170"/>
        <end position="244"/>
    </location>
</feature>
<dbReference type="PROSITE" id="PS50982">
    <property type="entry name" value="MBD"/>
    <property type="match status" value="1"/>
</dbReference>
<evidence type="ECO:0000259" key="11">
    <source>
        <dbReference type="PROSITE" id="PS51050"/>
    </source>
</evidence>
<feature type="region of interest" description="Disordered" evidence="9">
    <location>
        <begin position="256"/>
        <end position="303"/>
    </location>
</feature>
<dbReference type="Gene3D" id="3.30.40.100">
    <property type="match status" value="1"/>
</dbReference>
<dbReference type="EMBL" id="JAIWQS010000010">
    <property type="protein sequence ID" value="KAJ8753181.1"/>
    <property type="molecule type" value="Genomic_DNA"/>
</dbReference>
<evidence type="ECO:0000256" key="3">
    <source>
        <dbReference type="ARBA" id="ARBA00022771"/>
    </source>
</evidence>
<dbReference type="GO" id="GO:0003677">
    <property type="term" value="F:DNA binding"/>
    <property type="evidence" value="ECO:0007669"/>
    <property type="project" value="UniProtKB-KW"/>
</dbReference>
<feature type="compositionally biased region" description="Polar residues" evidence="9">
    <location>
        <begin position="325"/>
        <end position="336"/>
    </location>
</feature>
<protein>
    <submittedName>
        <fullName evidence="12">Uncharacterized protein</fullName>
    </submittedName>
</protein>
<dbReference type="InterPro" id="IPR016177">
    <property type="entry name" value="DNA-bd_dom_sf"/>
</dbReference>
<keyword evidence="5" id="KW-0805">Transcription regulation</keyword>
<evidence type="ECO:0000256" key="6">
    <source>
        <dbReference type="ARBA" id="ARBA00023125"/>
    </source>
</evidence>
<dbReference type="FunFam" id="3.30.890.10:FF:000012">
    <property type="entry name" value="Methyl-CpG-binding domain-containing protein 1"/>
    <property type="match status" value="1"/>
</dbReference>
<feature type="compositionally biased region" description="Polar residues" evidence="9">
    <location>
        <begin position="261"/>
        <end position="291"/>
    </location>
</feature>
<dbReference type="InterPro" id="IPR011124">
    <property type="entry name" value="Znf_CW"/>
</dbReference>
<evidence type="ECO:0000256" key="2">
    <source>
        <dbReference type="ARBA" id="ARBA00022723"/>
    </source>
</evidence>
<proteinExistence type="predicted"/>
<feature type="region of interest" description="Disordered" evidence="9">
    <location>
        <begin position="325"/>
        <end position="348"/>
    </location>
</feature>
<dbReference type="GO" id="GO:0000118">
    <property type="term" value="C:histone deacetylase complex"/>
    <property type="evidence" value="ECO:0007669"/>
    <property type="project" value="UniProtKB-ARBA"/>
</dbReference>
<keyword evidence="7" id="KW-0804">Transcription</keyword>
<evidence type="ECO:0000256" key="7">
    <source>
        <dbReference type="ARBA" id="ARBA00023163"/>
    </source>
</evidence>
<evidence type="ECO:0000256" key="8">
    <source>
        <dbReference type="ARBA" id="ARBA00023242"/>
    </source>
</evidence>
<dbReference type="Gene3D" id="3.30.890.10">
    <property type="entry name" value="Methyl-cpg-binding Protein 2, Chain A"/>
    <property type="match status" value="1"/>
</dbReference>
<dbReference type="PROSITE" id="PS51050">
    <property type="entry name" value="ZF_CW"/>
    <property type="match status" value="1"/>
</dbReference>
<keyword evidence="8" id="KW-0539">Nucleus</keyword>